<dbReference type="OrthoDB" id="680851at2759"/>
<evidence type="ECO:0000313" key="3">
    <source>
        <dbReference type="EMBL" id="KAE8667844.1"/>
    </source>
</evidence>
<proteinExistence type="predicted"/>
<sequence length="567" mass="62497">MDSESECSVVEFLEADEYSQHTVSHVDANEIKDIHVDECKSKDIGLCANDNQTQRMYADQSVGSGDFAADNHVNGPAGIVHSSPSPAKSTTKGYGLKKWRRIKRDIVKDPTAAIDDSKVLKRGLSGYENPTKPPHVASTEIKQNSGAHIRPVNTSKNVNVASGVVMHNTGSDSTENSEDQSSKSTTTASMPQVLPTVLGYVHRRNHMKNFSGMNVCNSSPRVQQGKNFVEISKKPRAESVKIKKEGSPSSVGSDSRSSNFDSMPSTFAVTSKRKQSGNSLNLDGKNVDEAHEGEDQINEEVQTAYRKENSGEIEELSPYDLAADLSREAKEEKSENHRLSPNLDPLVNSILSLQSVQEALESEIHKFEEIGKEPTSPDDGSVNMESVHADSTFADQETSSSGTLETQSFTLTHKVKYLESKLDEARAALRARESTISKLETSVNGSRSELHQDKYRETESNLEYLFQQRMEAEIEFIALTRALQKLRVSVGNSQTTSLSGEQAHLLNKLGEEYEKHYGVASGIGKTSKMQRRVCKVTCFFTQLVLLVFVFLLVVLRLTPYSGVEVPT</sequence>
<reference evidence="3" key="1">
    <citation type="submission" date="2019-09" db="EMBL/GenBank/DDBJ databases">
        <title>Draft genome information of white flower Hibiscus syriacus.</title>
        <authorList>
            <person name="Kim Y.-M."/>
        </authorList>
    </citation>
    <scope>NUCLEOTIDE SEQUENCE [LARGE SCALE GENOMIC DNA]</scope>
    <source>
        <strain evidence="3">YM2019G1</strain>
    </source>
</reference>
<name>A0A6A2YAR9_HIBSY</name>
<accession>A0A6A2YAR9</accession>
<keyword evidence="4" id="KW-1185">Reference proteome</keyword>
<keyword evidence="2" id="KW-0472">Membrane</keyword>
<evidence type="ECO:0000256" key="1">
    <source>
        <dbReference type="SAM" id="MobiDB-lite"/>
    </source>
</evidence>
<keyword evidence="2" id="KW-0812">Transmembrane</keyword>
<feature type="compositionally biased region" description="Low complexity" evidence="1">
    <location>
        <begin position="247"/>
        <end position="265"/>
    </location>
</feature>
<dbReference type="EMBL" id="VEPZ02001564">
    <property type="protein sequence ID" value="KAE8667844.1"/>
    <property type="molecule type" value="Genomic_DNA"/>
</dbReference>
<feature type="region of interest" description="Disordered" evidence="1">
    <location>
        <begin position="230"/>
        <end position="297"/>
    </location>
</feature>
<feature type="compositionally biased region" description="Basic and acidic residues" evidence="1">
    <location>
        <begin position="231"/>
        <end position="246"/>
    </location>
</feature>
<organism evidence="3 4">
    <name type="scientific">Hibiscus syriacus</name>
    <name type="common">Rose of Sharon</name>
    <dbReference type="NCBI Taxonomy" id="106335"/>
    <lineage>
        <taxon>Eukaryota</taxon>
        <taxon>Viridiplantae</taxon>
        <taxon>Streptophyta</taxon>
        <taxon>Embryophyta</taxon>
        <taxon>Tracheophyta</taxon>
        <taxon>Spermatophyta</taxon>
        <taxon>Magnoliopsida</taxon>
        <taxon>eudicotyledons</taxon>
        <taxon>Gunneridae</taxon>
        <taxon>Pentapetalae</taxon>
        <taxon>rosids</taxon>
        <taxon>malvids</taxon>
        <taxon>Malvales</taxon>
        <taxon>Malvaceae</taxon>
        <taxon>Malvoideae</taxon>
        <taxon>Hibiscus</taxon>
    </lineage>
</organism>
<feature type="region of interest" description="Disordered" evidence="1">
    <location>
        <begin position="166"/>
        <end position="191"/>
    </location>
</feature>
<dbReference type="InterPro" id="IPR044696">
    <property type="entry name" value="WIP1/2/3"/>
</dbReference>
<feature type="transmembrane region" description="Helical" evidence="2">
    <location>
        <begin position="539"/>
        <end position="558"/>
    </location>
</feature>
<gene>
    <name evidence="3" type="ORF">F3Y22_tig00112368pilonHSYRG00022</name>
</gene>
<dbReference type="PANTHER" id="PTHR34562">
    <property type="entry name" value="WPP DOMAIN-INTERACTING PROTEIN 2"/>
    <property type="match status" value="1"/>
</dbReference>
<comment type="caution">
    <text evidence="3">The sequence shown here is derived from an EMBL/GenBank/DDBJ whole genome shotgun (WGS) entry which is preliminary data.</text>
</comment>
<feature type="compositionally biased region" description="Basic and acidic residues" evidence="1">
    <location>
        <begin position="285"/>
        <end position="294"/>
    </location>
</feature>
<dbReference type="AlphaFoldDB" id="A0A6A2YAR9"/>
<protein>
    <submittedName>
        <fullName evidence="3">High mobility group family</fullName>
    </submittedName>
</protein>
<dbReference type="Proteomes" id="UP000436088">
    <property type="component" value="Unassembled WGS sequence"/>
</dbReference>
<keyword evidence="2" id="KW-1133">Transmembrane helix</keyword>
<dbReference type="PANTHER" id="PTHR34562:SF8">
    <property type="entry name" value="WPP DOMAIN-INTERACTING PROTEIN 1"/>
    <property type="match status" value="1"/>
</dbReference>
<evidence type="ECO:0000256" key="2">
    <source>
        <dbReference type="SAM" id="Phobius"/>
    </source>
</evidence>
<evidence type="ECO:0000313" key="4">
    <source>
        <dbReference type="Proteomes" id="UP000436088"/>
    </source>
</evidence>